<dbReference type="AlphaFoldDB" id="A0A0E9WB02"/>
<dbReference type="EMBL" id="GBXM01020998">
    <property type="protein sequence ID" value="JAH87579.1"/>
    <property type="molecule type" value="Transcribed_RNA"/>
</dbReference>
<name>A0A0E9WB02_ANGAN</name>
<sequence length="40" mass="4790">MGRDSLILWKWSNAECSGRKWRTIKTHCCSLREIRLHDDS</sequence>
<accession>A0A0E9WB02</accession>
<organism evidence="1">
    <name type="scientific">Anguilla anguilla</name>
    <name type="common">European freshwater eel</name>
    <name type="synonym">Muraena anguilla</name>
    <dbReference type="NCBI Taxonomy" id="7936"/>
    <lineage>
        <taxon>Eukaryota</taxon>
        <taxon>Metazoa</taxon>
        <taxon>Chordata</taxon>
        <taxon>Craniata</taxon>
        <taxon>Vertebrata</taxon>
        <taxon>Euteleostomi</taxon>
        <taxon>Actinopterygii</taxon>
        <taxon>Neopterygii</taxon>
        <taxon>Teleostei</taxon>
        <taxon>Anguilliformes</taxon>
        <taxon>Anguillidae</taxon>
        <taxon>Anguilla</taxon>
    </lineage>
</organism>
<evidence type="ECO:0000313" key="1">
    <source>
        <dbReference type="EMBL" id="JAH87579.1"/>
    </source>
</evidence>
<reference evidence="1" key="2">
    <citation type="journal article" date="2015" name="Fish Shellfish Immunol.">
        <title>Early steps in the European eel (Anguilla anguilla)-Vibrio vulnificus interaction in the gills: Role of the RtxA13 toxin.</title>
        <authorList>
            <person name="Callol A."/>
            <person name="Pajuelo D."/>
            <person name="Ebbesson L."/>
            <person name="Teles M."/>
            <person name="MacKenzie S."/>
            <person name="Amaro C."/>
        </authorList>
    </citation>
    <scope>NUCLEOTIDE SEQUENCE</scope>
</reference>
<proteinExistence type="predicted"/>
<reference evidence="1" key="1">
    <citation type="submission" date="2014-11" db="EMBL/GenBank/DDBJ databases">
        <authorList>
            <person name="Amaro Gonzalez C."/>
        </authorList>
    </citation>
    <scope>NUCLEOTIDE SEQUENCE</scope>
</reference>
<protein>
    <submittedName>
        <fullName evidence="1">Uncharacterized protein</fullName>
    </submittedName>
</protein>